<dbReference type="Proteomes" id="UP001159042">
    <property type="component" value="Unassembled WGS sequence"/>
</dbReference>
<evidence type="ECO:0000313" key="3">
    <source>
        <dbReference type="Proteomes" id="UP001159042"/>
    </source>
</evidence>
<reference evidence="2 3" key="1">
    <citation type="journal article" date="2023" name="Insect Mol. Biol.">
        <title>Genome sequencing provides insights into the evolution of gene families encoding plant cell wall-degrading enzymes in longhorned beetles.</title>
        <authorList>
            <person name="Shin N.R."/>
            <person name="Okamura Y."/>
            <person name="Kirsch R."/>
            <person name="Pauchet Y."/>
        </authorList>
    </citation>
    <scope>NUCLEOTIDE SEQUENCE [LARGE SCALE GENOMIC DNA]</scope>
    <source>
        <strain evidence="2">EAD_L_NR</strain>
    </source>
</reference>
<keyword evidence="1" id="KW-0472">Membrane</keyword>
<organism evidence="2 3">
    <name type="scientific">Exocentrus adspersus</name>
    <dbReference type="NCBI Taxonomy" id="1586481"/>
    <lineage>
        <taxon>Eukaryota</taxon>
        <taxon>Metazoa</taxon>
        <taxon>Ecdysozoa</taxon>
        <taxon>Arthropoda</taxon>
        <taxon>Hexapoda</taxon>
        <taxon>Insecta</taxon>
        <taxon>Pterygota</taxon>
        <taxon>Neoptera</taxon>
        <taxon>Endopterygota</taxon>
        <taxon>Coleoptera</taxon>
        <taxon>Polyphaga</taxon>
        <taxon>Cucujiformia</taxon>
        <taxon>Chrysomeloidea</taxon>
        <taxon>Cerambycidae</taxon>
        <taxon>Lamiinae</taxon>
        <taxon>Acanthocinini</taxon>
        <taxon>Exocentrus</taxon>
    </lineage>
</organism>
<feature type="transmembrane region" description="Helical" evidence="1">
    <location>
        <begin position="64"/>
        <end position="86"/>
    </location>
</feature>
<keyword evidence="3" id="KW-1185">Reference proteome</keyword>
<sequence length="123" mass="14671">MFSSYADYFENFSITDAIHLYWNTVLLYLTDIVIALRETQTKTLVSFVEKLPEYFYFSDFQWKLLKAFSTIFVINLVLIVLVWRIYGKDICERFMKLSTLREIEELKASVAKLKLPKEHTPRI</sequence>
<protein>
    <submittedName>
        <fullName evidence="2">Uncharacterized protein</fullName>
    </submittedName>
</protein>
<comment type="caution">
    <text evidence="2">The sequence shown here is derived from an EMBL/GenBank/DDBJ whole genome shotgun (WGS) entry which is preliminary data.</text>
</comment>
<evidence type="ECO:0000256" key="1">
    <source>
        <dbReference type="SAM" id="Phobius"/>
    </source>
</evidence>
<keyword evidence="1" id="KW-1133">Transmembrane helix</keyword>
<dbReference type="AlphaFoldDB" id="A0AAV8WCJ0"/>
<accession>A0AAV8WCJ0</accession>
<dbReference type="EMBL" id="JANEYG010000003">
    <property type="protein sequence ID" value="KAJ8924400.1"/>
    <property type="molecule type" value="Genomic_DNA"/>
</dbReference>
<proteinExistence type="predicted"/>
<gene>
    <name evidence="2" type="ORF">NQ315_007196</name>
</gene>
<keyword evidence="1" id="KW-0812">Transmembrane</keyword>
<evidence type="ECO:0000313" key="2">
    <source>
        <dbReference type="EMBL" id="KAJ8924400.1"/>
    </source>
</evidence>
<name>A0AAV8WCJ0_9CUCU</name>